<accession>A0A2D3UUS6</accession>
<feature type="domain" description="Apple" evidence="4">
    <location>
        <begin position="40"/>
        <end position="104"/>
    </location>
</feature>
<gene>
    <name evidence="5" type="ORF">RCC_03701</name>
</gene>
<dbReference type="SMART" id="SM00223">
    <property type="entry name" value="APPLE"/>
    <property type="match status" value="1"/>
</dbReference>
<dbReference type="GO" id="GO:0005576">
    <property type="term" value="C:extracellular region"/>
    <property type="evidence" value="ECO:0007669"/>
    <property type="project" value="InterPro"/>
</dbReference>
<dbReference type="InterPro" id="IPR000177">
    <property type="entry name" value="Apple"/>
</dbReference>
<feature type="signal peptide" evidence="3">
    <location>
        <begin position="1"/>
        <end position="16"/>
    </location>
</feature>
<keyword evidence="3" id="KW-0732">Signal</keyword>
<organism evidence="5 6">
    <name type="scientific">Ramularia collo-cygni</name>
    <dbReference type="NCBI Taxonomy" id="112498"/>
    <lineage>
        <taxon>Eukaryota</taxon>
        <taxon>Fungi</taxon>
        <taxon>Dikarya</taxon>
        <taxon>Ascomycota</taxon>
        <taxon>Pezizomycotina</taxon>
        <taxon>Dothideomycetes</taxon>
        <taxon>Dothideomycetidae</taxon>
        <taxon>Mycosphaerellales</taxon>
        <taxon>Mycosphaerellaceae</taxon>
        <taxon>Ramularia</taxon>
    </lineage>
</organism>
<proteinExistence type="predicted"/>
<name>A0A2D3UUS6_9PEZI</name>
<sequence length="106" mass="11292">MKITYIIAASVAAVAASPVAKDHTQEKRAACFPFQNINGCTINCGIDSYGGDFYNSFAKDLPECAARCKQASQCVGFSYVGTECYMKGSLGVPNPDLRVILGICPK</sequence>
<dbReference type="Proteomes" id="UP000225277">
    <property type="component" value="Unassembled WGS sequence"/>
</dbReference>
<evidence type="ECO:0000313" key="5">
    <source>
        <dbReference type="EMBL" id="CZT17865.1"/>
    </source>
</evidence>
<feature type="chain" id="PRO_5013588638" description="Apple domain-containing protein" evidence="3">
    <location>
        <begin position="17"/>
        <end position="106"/>
    </location>
</feature>
<dbReference type="Gene3D" id="3.50.4.10">
    <property type="entry name" value="Hepatocyte Growth Factor"/>
    <property type="match status" value="1"/>
</dbReference>
<evidence type="ECO:0000256" key="1">
    <source>
        <dbReference type="ARBA" id="ARBA00022737"/>
    </source>
</evidence>
<dbReference type="AlphaFoldDB" id="A0A2D3UUS6"/>
<dbReference type="Pfam" id="PF14295">
    <property type="entry name" value="PAN_4"/>
    <property type="match status" value="1"/>
</dbReference>
<reference evidence="5 6" key="1">
    <citation type="submission" date="2016-03" db="EMBL/GenBank/DDBJ databases">
        <authorList>
            <person name="Ploux O."/>
        </authorList>
    </citation>
    <scope>NUCLEOTIDE SEQUENCE [LARGE SCALE GENOMIC DNA]</scope>
    <source>
        <strain evidence="5 6">URUG2</strain>
    </source>
</reference>
<dbReference type="EMBL" id="FJUY01000004">
    <property type="protein sequence ID" value="CZT17865.1"/>
    <property type="molecule type" value="Genomic_DNA"/>
</dbReference>
<evidence type="ECO:0000313" key="6">
    <source>
        <dbReference type="Proteomes" id="UP000225277"/>
    </source>
</evidence>
<keyword evidence="1" id="KW-0677">Repeat</keyword>
<evidence type="ECO:0000256" key="2">
    <source>
        <dbReference type="ARBA" id="ARBA00023157"/>
    </source>
</evidence>
<evidence type="ECO:0000259" key="4">
    <source>
        <dbReference type="SMART" id="SM00223"/>
    </source>
</evidence>
<dbReference type="GeneID" id="35598899"/>
<evidence type="ECO:0000256" key="3">
    <source>
        <dbReference type="SAM" id="SignalP"/>
    </source>
</evidence>
<dbReference type="InterPro" id="IPR003609">
    <property type="entry name" value="Pan_app"/>
</dbReference>
<keyword evidence="2" id="KW-1015">Disulfide bond</keyword>
<dbReference type="RefSeq" id="XP_023624756.1">
    <property type="nucleotide sequence ID" value="XM_023768988.1"/>
</dbReference>
<protein>
    <recommendedName>
        <fullName evidence="4">Apple domain-containing protein</fullName>
    </recommendedName>
</protein>
<dbReference type="GO" id="GO:0006508">
    <property type="term" value="P:proteolysis"/>
    <property type="evidence" value="ECO:0007669"/>
    <property type="project" value="InterPro"/>
</dbReference>
<keyword evidence="6" id="KW-1185">Reference proteome</keyword>